<dbReference type="InterPro" id="IPR036503">
    <property type="entry name" value="Ald_Fedxn_OxRdtase_N_sf"/>
</dbReference>
<keyword evidence="6" id="KW-0408">Iron</keyword>
<organism evidence="10 11">
    <name type="scientific">Desulfofustis glycolicus DSM 9705</name>
    <dbReference type="NCBI Taxonomy" id="1121409"/>
    <lineage>
        <taxon>Bacteria</taxon>
        <taxon>Pseudomonadati</taxon>
        <taxon>Thermodesulfobacteriota</taxon>
        <taxon>Desulfobulbia</taxon>
        <taxon>Desulfobulbales</taxon>
        <taxon>Desulfocapsaceae</taxon>
        <taxon>Desulfofustis</taxon>
    </lineage>
</organism>
<dbReference type="Pfam" id="PF01314">
    <property type="entry name" value="AFOR_C"/>
    <property type="match status" value="1"/>
</dbReference>
<dbReference type="OrthoDB" id="9763894at2"/>
<dbReference type="GO" id="GO:0051539">
    <property type="term" value="F:4 iron, 4 sulfur cluster binding"/>
    <property type="evidence" value="ECO:0007669"/>
    <property type="project" value="UniProtKB-KW"/>
</dbReference>
<gene>
    <name evidence="10" type="ORF">SAMN02745124_00454</name>
</gene>
<keyword evidence="4" id="KW-0479">Metal-binding</keyword>
<keyword evidence="3" id="KW-0004">4Fe-4S</keyword>
<evidence type="ECO:0000256" key="6">
    <source>
        <dbReference type="ARBA" id="ARBA00023004"/>
    </source>
</evidence>
<keyword evidence="11" id="KW-1185">Reference proteome</keyword>
<dbReference type="InterPro" id="IPR013983">
    <property type="entry name" value="Ald_Fedxn_OxRdtase_N"/>
</dbReference>
<dbReference type="Gene3D" id="1.10.569.10">
    <property type="entry name" value="Aldehyde Ferredoxin Oxidoreductase Protein, subunit A, domain 2"/>
    <property type="match status" value="1"/>
</dbReference>
<dbReference type="GO" id="GO:0009055">
    <property type="term" value="F:electron transfer activity"/>
    <property type="evidence" value="ECO:0007669"/>
    <property type="project" value="InterPro"/>
</dbReference>
<dbReference type="Pfam" id="PF02730">
    <property type="entry name" value="AFOR_N"/>
    <property type="match status" value="1"/>
</dbReference>
<dbReference type="Proteomes" id="UP000184139">
    <property type="component" value="Unassembled WGS sequence"/>
</dbReference>
<evidence type="ECO:0000259" key="9">
    <source>
        <dbReference type="SMART" id="SM00790"/>
    </source>
</evidence>
<evidence type="ECO:0000313" key="10">
    <source>
        <dbReference type="EMBL" id="SHH40078.1"/>
    </source>
</evidence>
<feature type="domain" description="Aldehyde ferredoxin oxidoreductase N-terminal" evidence="9">
    <location>
        <begin position="4"/>
        <end position="211"/>
    </location>
</feature>
<dbReference type="EMBL" id="FQXS01000001">
    <property type="protein sequence ID" value="SHH40078.1"/>
    <property type="molecule type" value="Genomic_DNA"/>
</dbReference>
<name>A0A1M5SP25_9BACT</name>
<reference evidence="10" key="1">
    <citation type="submission" date="2016-11" db="EMBL/GenBank/DDBJ databases">
        <authorList>
            <person name="Jaros S."/>
            <person name="Januszkiewicz K."/>
            <person name="Wedrychowicz H."/>
        </authorList>
    </citation>
    <scope>NUCLEOTIDE SEQUENCE [LARGE SCALE GENOMIC DNA]</scope>
    <source>
        <strain evidence="10">DSM 9705</strain>
    </source>
</reference>
<dbReference type="InterPro" id="IPR001203">
    <property type="entry name" value="OxRdtase_Ald_Fedxn_C"/>
</dbReference>
<dbReference type="InterPro" id="IPR013985">
    <property type="entry name" value="Ald_Fedxn_OxRdtase_dom3"/>
</dbReference>
<dbReference type="InterPro" id="IPR013984">
    <property type="entry name" value="Ald_Fedxn_OxRdtase_dom2"/>
</dbReference>
<evidence type="ECO:0000256" key="1">
    <source>
        <dbReference type="ARBA" id="ARBA00001966"/>
    </source>
</evidence>
<protein>
    <submittedName>
        <fullName evidence="10">Aldehyde:ferredoxin oxidoreductase</fullName>
    </submittedName>
</protein>
<dbReference type="SMART" id="SM00790">
    <property type="entry name" value="AFOR_N"/>
    <property type="match status" value="1"/>
</dbReference>
<dbReference type="SUPFAM" id="SSF56228">
    <property type="entry name" value="Aldehyde ferredoxin oxidoreductase, N-terminal domain"/>
    <property type="match status" value="1"/>
</dbReference>
<dbReference type="InterPro" id="IPR036021">
    <property type="entry name" value="Tungsten_al_ferr_oxy-like_C"/>
</dbReference>
<evidence type="ECO:0000256" key="5">
    <source>
        <dbReference type="ARBA" id="ARBA00023002"/>
    </source>
</evidence>
<dbReference type="PANTHER" id="PTHR30038">
    <property type="entry name" value="ALDEHYDE FERREDOXIN OXIDOREDUCTASE"/>
    <property type="match status" value="1"/>
</dbReference>
<keyword evidence="5" id="KW-0560">Oxidoreductase</keyword>
<comment type="similarity">
    <text evidence="2">Belongs to the AOR/FOR family.</text>
</comment>
<evidence type="ECO:0000256" key="2">
    <source>
        <dbReference type="ARBA" id="ARBA00011032"/>
    </source>
</evidence>
<evidence type="ECO:0000256" key="3">
    <source>
        <dbReference type="ARBA" id="ARBA00022485"/>
    </source>
</evidence>
<dbReference type="GO" id="GO:0046872">
    <property type="term" value="F:metal ion binding"/>
    <property type="evidence" value="ECO:0007669"/>
    <property type="project" value="UniProtKB-KW"/>
</dbReference>
<keyword evidence="7" id="KW-0411">Iron-sulfur</keyword>
<sequence>MQGYYHRILTIDLDNRKVNIEQVPDALFEVNLGGKGLATHLLLERNPAGIDPLAPENHLIFATGVFCGGRLWGGSRYGVFTKSPLTGFFSESYSGGKVPEAIDATGFDAIVLVGKADRPMVLAVHPDGANFHDAGDLWGMETFAAEEAVKQFAPNCEGFGRPGAVVIGPAGEALVKYAIIANDKWRCAGRTGVGAVLGAKLVKGIVFQGDRRRSYADPDGIAEYAKAFSKANYEHPGVKAYRAMGTTMMVGLMNHAGAFPAKYWSQGSCEHWEQISGETFHQEHEVKPHACAKCFMACGRLAKIGKGRHTGLELEGPEYETIFSFGGLCMIKEMEEVAYLNDLCDRLGMDTITAGNLCALLMEARERGLIEYQIEYGNVDQTAALIEAIAARQGIGNTLADGIIATARTFALEDLAIHVKGLEPAGYDPRKLKGMGLTFGTAPRGACHLRTTFYKPELSGLIPPDQIDGKAEMLIDYENRLNIFDTLVLCRFYRDLYSWGELERTMQLITGQPYPKNVLTERAAHITDMTRRFNIREGLTARDDRLPERLHKEALPEGGTLTAAEMEQMLQDYYRIRGWNEAGVPR</sequence>
<dbReference type="SUPFAM" id="SSF48310">
    <property type="entry name" value="Aldehyde ferredoxin oxidoreductase, C-terminal domains"/>
    <property type="match status" value="1"/>
</dbReference>
<accession>A0A1M5SP25</accession>
<dbReference type="AlphaFoldDB" id="A0A1M5SP25"/>
<proteinExistence type="inferred from homology"/>
<evidence type="ECO:0000256" key="4">
    <source>
        <dbReference type="ARBA" id="ARBA00022723"/>
    </source>
</evidence>
<comment type="cofactor">
    <cofactor evidence="8">
        <name>tungstopterin</name>
        <dbReference type="ChEBI" id="CHEBI:30402"/>
    </cofactor>
</comment>
<evidence type="ECO:0000256" key="7">
    <source>
        <dbReference type="ARBA" id="ARBA00023014"/>
    </source>
</evidence>
<dbReference type="GO" id="GO:0016625">
    <property type="term" value="F:oxidoreductase activity, acting on the aldehyde or oxo group of donors, iron-sulfur protein as acceptor"/>
    <property type="evidence" value="ECO:0007669"/>
    <property type="project" value="InterPro"/>
</dbReference>
<dbReference type="PANTHER" id="PTHR30038:SF9">
    <property type="entry name" value="ALDEHYDE FERREDOXIN OXIDOREDUCTASE"/>
    <property type="match status" value="1"/>
</dbReference>
<dbReference type="Gene3D" id="3.60.9.10">
    <property type="entry name" value="Aldehyde ferredoxin oxidoreductase, N-terminal domain"/>
    <property type="match status" value="1"/>
</dbReference>
<dbReference type="STRING" id="1121409.SAMN02745124_00454"/>
<dbReference type="Gene3D" id="1.10.599.10">
    <property type="entry name" value="Aldehyde Ferredoxin Oxidoreductase Protein, subunit A, domain 3"/>
    <property type="match status" value="1"/>
</dbReference>
<dbReference type="RefSeq" id="WP_073373175.1">
    <property type="nucleotide sequence ID" value="NZ_FQXS01000001.1"/>
</dbReference>
<dbReference type="InterPro" id="IPR051919">
    <property type="entry name" value="W-dependent_AOR"/>
</dbReference>
<comment type="cofactor">
    <cofactor evidence="1">
        <name>[4Fe-4S] cluster</name>
        <dbReference type="ChEBI" id="CHEBI:49883"/>
    </cofactor>
</comment>
<evidence type="ECO:0000256" key="8">
    <source>
        <dbReference type="ARBA" id="ARBA00049934"/>
    </source>
</evidence>
<evidence type="ECO:0000313" key="11">
    <source>
        <dbReference type="Proteomes" id="UP000184139"/>
    </source>
</evidence>